<organism evidence="1 2">
    <name type="scientific">Daejeonella rubra</name>
    <dbReference type="NCBI Taxonomy" id="990371"/>
    <lineage>
        <taxon>Bacteria</taxon>
        <taxon>Pseudomonadati</taxon>
        <taxon>Bacteroidota</taxon>
        <taxon>Sphingobacteriia</taxon>
        <taxon>Sphingobacteriales</taxon>
        <taxon>Sphingobacteriaceae</taxon>
        <taxon>Daejeonella</taxon>
    </lineage>
</organism>
<evidence type="ECO:0000313" key="2">
    <source>
        <dbReference type="Proteomes" id="UP000199226"/>
    </source>
</evidence>
<name>A0A1G9USE7_9SPHI</name>
<dbReference type="EMBL" id="FNHH01000017">
    <property type="protein sequence ID" value="SDM62737.1"/>
    <property type="molecule type" value="Genomic_DNA"/>
</dbReference>
<dbReference type="Proteomes" id="UP000199226">
    <property type="component" value="Unassembled WGS sequence"/>
</dbReference>
<protein>
    <submittedName>
        <fullName evidence="1">Predicted nucleotidyltransferase</fullName>
    </submittedName>
</protein>
<dbReference type="OrthoDB" id="5918411at2"/>
<dbReference type="InterPro" id="IPR014942">
    <property type="entry name" value="AbiEii"/>
</dbReference>
<sequence>MLKVDFKLLRNEALRDIILALEEALEKIGIDYYLIGALARDAWFQQEKIVSRTTADVDFAILVPQKEKFEELKTFLAREKGYVETKGNSFAMISPGGITVDILPFGSIEIDEELNKANGEAQVVTNGFKEVFSAALEQFESEDGQLRIKIASLPGIVLLKLIAHQDRPEIRIKDPGDILEILHYYFDLHSGLIYEHHDSVFDDEQPLEMISARVIGREIGKIVSENPTLRQRVNTYLTTEIEKQENGSLIRLMQRST</sequence>
<dbReference type="GO" id="GO:0016740">
    <property type="term" value="F:transferase activity"/>
    <property type="evidence" value="ECO:0007669"/>
    <property type="project" value="UniProtKB-KW"/>
</dbReference>
<keyword evidence="2" id="KW-1185">Reference proteome</keyword>
<keyword evidence="1" id="KW-0808">Transferase</keyword>
<evidence type="ECO:0000313" key="1">
    <source>
        <dbReference type="EMBL" id="SDM62737.1"/>
    </source>
</evidence>
<accession>A0A1G9USE7</accession>
<dbReference type="Gene3D" id="3.30.460.40">
    <property type="match status" value="1"/>
</dbReference>
<dbReference type="RefSeq" id="WP_090705301.1">
    <property type="nucleotide sequence ID" value="NZ_FNHH01000017.1"/>
</dbReference>
<gene>
    <name evidence="1" type="ORF">SAMN05421813_11768</name>
</gene>
<dbReference type="AlphaFoldDB" id="A0A1G9USE7"/>
<proteinExistence type="predicted"/>
<dbReference type="Pfam" id="PF08843">
    <property type="entry name" value="AbiEii"/>
    <property type="match status" value="1"/>
</dbReference>
<reference evidence="2" key="1">
    <citation type="submission" date="2016-10" db="EMBL/GenBank/DDBJ databases">
        <authorList>
            <person name="Varghese N."/>
            <person name="Submissions S."/>
        </authorList>
    </citation>
    <scope>NUCLEOTIDE SEQUENCE [LARGE SCALE GENOMIC DNA]</scope>
    <source>
        <strain evidence="2">DSM 24536</strain>
    </source>
</reference>